<evidence type="ECO:0000313" key="1">
    <source>
        <dbReference type="EMBL" id="ETO03549.1"/>
    </source>
</evidence>
<gene>
    <name evidence="1" type="ORF">RFI_33854</name>
</gene>
<evidence type="ECO:0000313" key="2">
    <source>
        <dbReference type="Proteomes" id="UP000023152"/>
    </source>
</evidence>
<dbReference type="AlphaFoldDB" id="X6LPK5"/>
<proteinExistence type="predicted"/>
<protein>
    <submittedName>
        <fullName evidence="1">Uncharacterized protein</fullName>
    </submittedName>
</protein>
<dbReference type="Proteomes" id="UP000023152">
    <property type="component" value="Unassembled WGS sequence"/>
</dbReference>
<accession>X6LPK5</accession>
<reference evidence="1 2" key="1">
    <citation type="journal article" date="2013" name="Curr. Biol.">
        <title>The Genome of the Foraminiferan Reticulomyxa filosa.</title>
        <authorList>
            <person name="Glockner G."/>
            <person name="Hulsmann N."/>
            <person name="Schleicher M."/>
            <person name="Noegel A.A."/>
            <person name="Eichinger L."/>
            <person name="Gallinger C."/>
            <person name="Pawlowski J."/>
            <person name="Sierra R."/>
            <person name="Euteneuer U."/>
            <person name="Pillet L."/>
            <person name="Moustafa A."/>
            <person name="Platzer M."/>
            <person name="Groth M."/>
            <person name="Szafranski K."/>
            <person name="Schliwa M."/>
        </authorList>
    </citation>
    <scope>NUCLEOTIDE SEQUENCE [LARGE SCALE GENOMIC DNA]</scope>
</reference>
<feature type="non-terminal residue" evidence="1">
    <location>
        <position position="1"/>
    </location>
</feature>
<dbReference type="EMBL" id="ASPP01032989">
    <property type="protein sequence ID" value="ETO03549.1"/>
    <property type="molecule type" value="Genomic_DNA"/>
</dbReference>
<comment type="caution">
    <text evidence="1">The sequence shown here is derived from an EMBL/GenBank/DDBJ whole genome shotgun (WGS) entry which is preliminary data.</text>
</comment>
<name>X6LPK5_RETFI</name>
<organism evidence="1 2">
    <name type="scientific">Reticulomyxa filosa</name>
    <dbReference type="NCBI Taxonomy" id="46433"/>
    <lineage>
        <taxon>Eukaryota</taxon>
        <taxon>Sar</taxon>
        <taxon>Rhizaria</taxon>
        <taxon>Retaria</taxon>
        <taxon>Foraminifera</taxon>
        <taxon>Monothalamids</taxon>
        <taxon>Reticulomyxidae</taxon>
        <taxon>Reticulomyxa</taxon>
    </lineage>
</organism>
<sequence length="104" mass="12043">QQILLEEQHKDAEYRKKLKGQQGALLKTISPPESRHERLSIQKMKSAKEIIQYIKCNQFQHTSIYASAIKKCSELKNLMQSKLSLSLAKILFRTMVQLSIKSIQ</sequence>
<keyword evidence="2" id="KW-1185">Reference proteome</keyword>